<keyword evidence="3" id="KW-1185">Reference proteome</keyword>
<dbReference type="OrthoDB" id="9884737at2"/>
<evidence type="ECO:0000256" key="1">
    <source>
        <dbReference type="SAM" id="MobiDB-lite"/>
    </source>
</evidence>
<reference evidence="2 3" key="1">
    <citation type="submission" date="2019-08" db="EMBL/GenBank/DDBJ databases">
        <authorList>
            <person name="Peeters C."/>
        </authorList>
    </citation>
    <scope>NUCLEOTIDE SEQUENCE [LARGE SCALE GENOMIC DNA]</scope>
    <source>
        <strain evidence="2 3">LMG 31012</strain>
    </source>
</reference>
<feature type="region of interest" description="Disordered" evidence="1">
    <location>
        <begin position="50"/>
        <end position="75"/>
    </location>
</feature>
<gene>
    <name evidence="2" type="ORF">PEP31012_03605</name>
</gene>
<sequence>MAAPEKGGSRATVARGRTITIDGKQVGPGEEVSLPPAEIAQLRKAGFLTTPGEAELPRGDGPVFSPSEGPTVKVA</sequence>
<accession>A0A5E4X0E0</accession>
<evidence type="ECO:0000313" key="3">
    <source>
        <dbReference type="Proteomes" id="UP000400981"/>
    </source>
</evidence>
<dbReference type="EMBL" id="CABPSH010000010">
    <property type="protein sequence ID" value="VVE29733.1"/>
    <property type="molecule type" value="Genomic_DNA"/>
</dbReference>
<dbReference type="RefSeq" id="WP_150590681.1">
    <property type="nucleotide sequence ID" value="NZ_CABPSH010000010.1"/>
</dbReference>
<feature type="region of interest" description="Disordered" evidence="1">
    <location>
        <begin position="1"/>
        <end position="32"/>
    </location>
</feature>
<evidence type="ECO:0000313" key="2">
    <source>
        <dbReference type="EMBL" id="VVE29733.1"/>
    </source>
</evidence>
<protein>
    <submittedName>
        <fullName evidence="2">Uncharacterized protein</fullName>
    </submittedName>
</protein>
<proteinExistence type="predicted"/>
<dbReference type="Proteomes" id="UP000400981">
    <property type="component" value="Unassembled WGS sequence"/>
</dbReference>
<organism evidence="2 3">
    <name type="scientific">Pandoraea eparura</name>
    <dbReference type="NCBI Taxonomy" id="2508291"/>
    <lineage>
        <taxon>Bacteria</taxon>
        <taxon>Pseudomonadati</taxon>
        <taxon>Pseudomonadota</taxon>
        <taxon>Betaproteobacteria</taxon>
        <taxon>Burkholderiales</taxon>
        <taxon>Burkholderiaceae</taxon>
        <taxon>Pandoraea</taxon>
    </lineage>
</organism>
<name>A0A5E4X0E0_9BURK</name>
<dbReference type="AlphaFoldDB" id="A0A5E4X0E0"/>